<name>A0A914D6J6_9BILA</name>
<organism evidence="1 2">
    <name type="scientific">Acrobeloides nanus</name>
    <dbReference type="NCBI Taxonomy" id="290746"/>
    <lineage>
        <taxon>Eukaryota</taxon>
        <taxon>Metazoa</taxon>
        <taxon>Ecdysozoa</taxon>
        <taxon>Nematoda</taxon>
        <taxon>Chromadorea</taxon>
        <taxon>Rhabditida</taxon>
        <taxon>Tylenchina</taxon>
        <taxon>Cephalobomorpha</taxon>
        <taxon>Cephaloboidea</taxon>
        <taxon>Cephalobidae</taxon>
        <taxon>Acrobeloides</taxon>
    </lineage>
</organism>
<dbReference type="WBParaSite" id="ACRNAN_scaffold2005.g23103.t1">
    <property type="protein sequence ID" value="ACRNAN_scaffold2005.g23103.t1"/>
    <property type="gene ID" value="ACRNAN_scaffold2005.g23103"/>
</dbReference>
<dbReference type="Proteomes" id="UP000887540">
    <property type="component" value="Unplaced"/>
</dbReference>
<accession>A0A914D6J6</accession>
<protein>
    <submittedName>
        <fullName evidence="2">Uncharacterized protein</fullName>
    </submittedName>
</protein>
<proteinExistence type="predicted"/>
<sequence>MAGMGLASPMAIDEMRSRSSSYNSYRGDDNNENNFAASSFQSVWTKLSSQDLTQEKVMSNYVQKFVNQPFRPKRWM</sequence>
<keyword evidence="1" id="KW-1185">Reference proteome</keyword>
<evidence type="ECO:0000313" key="1">
    <source>
        <dbReference type="Proteomes" id="UP000887540"/>
    </source>
</evidence>
<evidence type="ECO:0000313" key="2">
    <source>
        <dbReference type="WBParaSite" id="ACRNAN_scaffold2005.g23103.t1"/>
    </source>
</evidence>
<reference evidence="2" key="1">
    <citation type="submission" date="2022-11" db="UniProtKB">
        <authorList>
            <consortium name="WormBaseParasite"/>
        </authorList>
    </citation>
    <scope>IDENTIFICATION</scope>
</reference>
<dbReference type="AlphaFoldDB" id="A0A914D6J6"/>